<evidence type="ECO:0000256" key="11">
    <source>
        <dbReference type="ARBA" id="ARBA00023180"/>
    </source>
</evidence>
<dbReference type="GO" id="GO:0008234">
    <property type="term" value="F:cysteine-type peptidase activity"/>
    <property type="evidence" value="ECO:0007669"/>
    <property type="project" value="InterPro"/>
</dbReference>
<evidence type="ECO:0000256" key="4">
    <source>
        <dbReference type="ARBA" id="ARBA00022475"/>
    </source>
</evidence>
<evidence type="ECO:0000256" key="12">
    <source>
        <dbReference type="SAM" id="SignalP"/>
    </source>
</evidence>
<feature type="signal peptide" evidence="12">
    <location>
        <begin position="1"/>
        <end position="19"/>
    </location>
</feature>
<dbReference type="PROSITE" id="PS51257">
    <property type="entry name" value="PROKAR_LIPOPROTEIN"/>
    <property type="match status" value="1"/>
</dbReference>
<dbReference type="InterPro" id="IPR025661">
    <property type="entry name" value="Pept_asp_AS"/>
</dbReference>
<dbReference type="GO" id="GO:0006508">
    <property type="term" value="P:proteolysis"/>
    <property type="evidence" value="ECO:0007669"/>
    <property type="project" value="UniProtKB-KW"/>
</dbReference>
<dbReference type="AlphaFoldDB" id="A0A921UK30"/>
<protein>
    <submittedName>
        <fullName evidence="15">Uncharacterized protein</fullName>
    </submittedName>
</protein>
<dbReference type="SMART" id="SM00848">
    <property type="entry name" value="Inhibitor_I29"/>
    <property type="match status" value="1"/>
</dbReference>
<evidence type="ECO:0000256" key="2">
    <source>
        <dbReference type="ARBA" id="ARBA00004236"/>
    </source>
</evidence>
<evidence type="ECO:0000256" key="3">
    <source>
        <dbReference type="ARBA" id="ARBA00008455"/>
    </source>
</evidence>
<keyword evidence="8" id="KW-0378">Hydrolase</keyword>
<dbReference type="InterPro" id="IPR013128">
    <property type="entry name" value="Peptidase_C1A"/>
</dbReference>
<accession>A0A921UK30</accession>
<evidence type="ECO:0000256" key="10">
    <source>
        <dbReference type="ARBA" id="ARBA00023157"/>
    </source>
</evidence>
<gene>
    <name evidence="15" type="ORF">BDA96_04G278400</name>
</gene>
<dbReference type="PROSITE" id="PS00639">
    <property type="entry name" value="THIOL_PROTEASE_HIS"/>
    <property type="match status" value="1"/>
</dbReference>
<dbReference type="InterPro" id="IPR000668">
    <property type="entry name" value="Peptidase_C1A_C"/>
</dbReference>
<evidence type="ECO:0000259" key="14">
    <source>
        <dbReference type="SMART" id="SM00848"/>
    </source>
</evidence>
<keyword evidence="6" id="KW-0645">Protease</keyword>
<dbReference type="FunFam" id="3.90.70.10:FF:000055">
    <property type="entry name" value="cysteine protease XCP2"/>
    <property type="match status" value="1"/>
</dbReference>
<comment type="subcellular location">
    <subcellularLocation>
        <location evidence="2">Cell membrane</location>
    </subcellularLocation>
    <subcellularLocation>
        <location evidence="1">Vacuole</location>
    </subcellularLocation>
</comment>
<keyword evidence="5" id="KW-0926">Vacuole</keyword>
<keyword evidence="11" id="KW-0325">Glycoprotein</keyword>
<evidence type="ECO:0000259" key="13">
    <source>
        <dbReference type="SMART" id="SM00645"/>
    </source>
</evidence>
<evidence type="ECO:0000256" key="6">
    <source>
        <dbReference type="ARBA" id="ARBA00022670"/>
    </source>
</evidence>
<dbReference type="Pfam" id="PF08246">
    <property type="entry name" value="Inhibitor_I29"/>
    <property type="match status" value="1"/>
</dbReference>
<feature type="domain" description="Cathepsin propeptide inhibitor" evidence="14">
    <location>
        <begin position="45"/>
        <end position="101"/>
    </location>
</feature>
<dbReference type="PRINTS" id="PR00705">
    <property type="entry name" value="PAPAIN"/>
</dbReference>
<reference evidence="15" key="2">
    <citation type="submission" date="2020-10" db="EMBL/GenBank/DDBJ databases">
        <authorList>
            <person name="Cooper E.A."/>
            <person name="Brenton Z.W."/>
            <person name="Flinn B.S."/>
            <person name="Jenkins J."/>
            <person name="Shu S."/>
            <person name="Flowers D."/>
            <person name="Luo F."/>
            <person name="Wang Y."/>
            <person name="Xia P."/>
            <person name="Barry K."/>
            <person name="Daum C."/>
            <person name="Lipzen A."/>
            <person name="Yoshinaga Y."/>
            <person name="Schmutz J."/>
            <person name="Saski C."/>
            <person name="Vermerris W."/>
            <person name="Kresovich S."/>
        </authorList>
    </citation>
    <scope>NUCLEOTIDE SEQUENCE</scope>
</reference>
<reference evidence="15" key="1">
    <citation type="journal article" date="2019" name="BMC Genomics">
        <title>A new reference genome for Sorghum bicolor reveals high levels of sequence similarity between sweet and grain genotypes: implications for the genetics of sugar metabolism.</title>
        <authorList>
            <person name="Cooper E.A."/>
            <person name="Brenton Z.W."/>
            <person name="Flinn B.S."/>
            <person name="Jenkins J."/>
            <person name="Shu S."/>
            <person name="Flowers D."/>
            <person name="Luo F."/>
            <person name="Wang Y."/>
            <person name="Xia P."/>
            <person name="Barry K."/>
            <person name="Daum C."/>
            <person name="Lipzen A."/>
            <person name="Yoshinaga Y."/>
            <person name="Schmutz J."/>
            <person name="Saski C."/>
            <person name="Vermerris W."/>
            <person name="Kresovich S."/>
        </authorList>
    </citation>
    <scope>NUCLEOTIDE SEQUENCE</scope>
</reference>
<comment type="similarity">
    <text evidence="3">Belongs to the peptidase C1 family.</text>
</comment>
<name>A0A921UK30_SORBI</name>
<comment type="caution">
    <text evidence="15">The sequence shown here is derived from an EMBL/GenBank/DDBJ whole genome shotgun (WGS) entry which is preliminary data.</text>
</comment>
<dbReference type="Proteomes" id="UP000807115">
    <property type="component" value="Chromosome 4"/>
</dbReference>
<dbReference type="InterPro" id="IPR013201">
    <property type="entry name" value="Prot_inhib_I29"/>
</dbReference>
<proteinExistence type="inferred from homology"/>
<evidence type="ECO:0000313" key="15">
    <source>
        <dbReference type="EMBL" id="KAG0534414.1"/>
    </source>
</evidence>
<dbReference type="GO" id="GO:0005773">
    <property type="term" value="C:vacuole"/>
    <property type="evidence" value="ECO:0007669"/>
    <property type="project" value="UniProtKB-SubCell"/>
</dbReference>
<evidence type="ECO:0000256" key="7">
    <source>
        <dbReference type="ARBA" id="ARBA00022729"/>
    </source>
</evidence>
<dbReference type="PROSITE" id="PS00139">
    <property type="entry name" value="THIOL_PROTEASE_CYS"/>
    <property type="match status" value="1"/>
</dbReference>
<evidence type="ECO:0000313" key="16">
    <source>
        <dbReference type="Proteomes" id="UP000807115"/>
    </source>
</evidence>
<dbReference type="GO" id="GO:0010623">
    <property type="term" value="P:programmed cell death involved in cell development"/>
    <property type="evidence" value="ECO:0007669"/>
    <property type="project" value="UniProtKB-ARBA"/>
</dbReference>
<dbReference type="GO" id="GO:0005886">
    <property type="term" value="C:plasma membrane"/>
    <property type="evidence" value="ECO:0007669"/>
    <property type="project" value="UniProtKB-SubCell"/>
</dbReference>
<dbReference type="PANTHER" id="PTHR12411">
    <property type="entry name" value="CYSTEINE PROTEASE FAMILY C1-RELATED"/>
    <property type="match status" value="1"/>
</dbReference>
<keyword evidence="7 12" id="KW-0732">Signal</keyword>
<feature type="domain" description="Peptidase C1A papain C-terminal" evidence="13">
    <location>
        <begin position="133"/>
        <end position="348"/>
    </location>
</feature>
<dbReference type="SMART" id="SM00645">
    <property type="entry name" value="Pept_C1"/>
    <property type="match status" value="1"/>
</dbReference>
<keyword evidence="9" id="KW-0472">Membrane</keyword>
<dbReference type="InterPro" id="IPR025660">
    <property type="entry name" value="Pept_his_AS"/>
</dbReference>
<organism evidence="15 16">
    <name type="scientific">Sorghum bicolor</name>
    <name type="common">Sorghum</name>
    <name type="synonym">Sorghum vulgare</name>
    <dbReference type="NCBI Taxonomy" id="4558"/>
    <lineage>
        <taxon>Eukaryota</taxon>
        <taxon>Viridiplantae</taxon>
        <taxon>Streptophyta</taxon>
        <taxon>Embryophyta</taxon>
        <taxon>Tracheophyta</taxon>
        <taxon>Spermatophyta</taxon>
        <taxon>Magnoliopsida</taxon>
        <taxon>Liliopsida</taxon>
        <taxon>Poales</taxon>
        <taxon>Poaceae</taxon>
        <taxon>PACMAD clade</taxon>
        <taxon>Panicoideae</taxon>
        <taxon>Andropogonodae</taxon>
        <taxon>Andropogoneae</taxon>
        <taxon>Sorghinae</taxon>
        <taxon>Sorghum</taxon>
    </lineage>
</organism>
<evidence type="ECO:0000256" key="9">
    <source>
        <dbReference type="ARBA" id="ARBA00023136"/>
    </source>
</evidence>
<keyword evidence="4" id="KW-1003">Cell membrane</keyword>
<dbReference type="SUPFAM" id="SSF54001">
    <property type="entry name" value="Cysteine proteinases"/>
    <property type="match status" value="1"/>
</dbReference>
<dbReference type="Gene3D" id="3.90.70.10">
    <property type="entry name" value="Cysteine proteinases"/>
    <property type="match status" value="1"/>
</dbReference>
<sequence length="356" mass="39354">MEPKLPVLVLFLAFAACSASHHRDPSVVGYSQEDLALPNRLVNLFKSWSVKHRKIYVSPKEKLKRYGIFKQNLMHIADTNRKNGSYWLGLNQFADIAHDEFKANYLGLKQGLSRMGAQTRTPTTFRYAAAANLPWSVDWRYKGAVTPVKNQGKCGSCWAFSSVAAVEGINQIVTGKLVSLSEQELMDCDTMLDHGCEGGLMDFAFAYIMGSQGIHAEDDYPYLMEEGYCKEKQPYANVVTITGYEDVPENSEISLLKALAHQPVSVGIAAGSRDFQFYKGGVFDGSCSDELDHALTAVGYGSSYGQNYITMKNSWGKNWGEQGYVRIKMGTGKPEGVCGIYTMASYPVKNATLWGA</sequence>
<dbReference type="CDD" id="cd02248">
    <property type="entry name" value="Peptidase_C1A"/>
    <property type="match status" value="1"/>
</dbReference>
<dbReference type="InterPro" id="IPR039417">
    <property type="entry name" value="Peptidase_C1A_papain-like"/>
</dbReference>
<dbReference type="InterPro" id="IPR000169">
    <property type="entry name" value="Pept_cys_AS"/>
</dbReference>
<dbReference type="PROSITE" id="PS00640">
    <property type="entry name" value="THIOL_PROTEASE_ASN"/>
    <property type="match status" value="1"/>
</dbReference>
<dbReference type="Pfam" id="PF00112">
    <property type="entry name" value="Peptidase_C1"/>
    <property type="match status" value="1"/>
</dbReference>
<evidence type="ECO:0000256" key="5">
    <source>
        <dbReference type="ARBA" id="ARBA00022554"/>
    </source>
</evidence>
<dbReference type="InterPro" id="IPR038765">
    <property type="entry name" value="Papain-like_cys_pep_sf"/>
</dbReference>
<feature type="chain" id="PRO_5038123487" evidence="12">
    <location>
        <begin position="20"/>
        <end position="356"/>
    </location>
</feature>
<dbReference type="EMBL" id="CM027683">
    <property type="protein sequence ID" value="KAG0534414.1"/>
    <property type="molecule type" value="Genomic_DNA"/>
</dbReference>
<keyword evidence="10" id="KW-1015">Disulfide bond</keyword>
<evidence type="ECO:0000256" key="8">
    <source>
        <dbReference type="ARBA" id="ARBA00022801"/>
    </source>
</evidence>
<evidence type="ECO:0000256" key="1">
    <source>
        <dbReference type="ARBA" id="ARBA00004116"/>
    </source>
</evidence>